<dbReference type="InterPro" id="IPR018763">
    <property type="entry name" value="DUF2334"/>
</dbReference>
<gene>
    <name evidence="1" type="ORF">H0I39_09655</name>
</gene>
<organism evidence="1 2">
    <name type="scientific">Ottowia beijingensis</name>
    <dbReference type="NCBI Taxonomy" id="1207057"/>
    <lineage>
        <taxon>Bacteria</taxon>
        <taxon>Pseudomonadati</taxon>
        <taxon>Pseudomonadota</taxon>
        <taxon>Betaproteobacteria</taxon>
        <taxon>Burkholderiales</taxon>
        <taxon>Comamonadaceae</taxon>
        <taxon>Ottowia</taxon>
    </lineage>
</organism>
<dbReference type="RefSeq" id="WP_180550345.1">
    <property type="nucleotide sequence ID" value="NZ_JACCKX010000001.1"/>
</dbReference>
<accession>A0A853ISK3</accession>
<protein>
    <submittedName>
        <fullName evidence="1">DUF2334 domain-containing protein</fullName>
    </submittedName>
</protein>
<dbReference type="AlphaFoldDB" id="A0A853ISK3"/>
<proteinExistence type="predicted"/>
<dbReference type="Proteomes" id="UP000589716">
    <property type="component" value="Unassembled WGS sequence"/>
</dbReference>
<evidence type="ECO:0000313" key="2">
    <source>
        <dbReference type="Proteomes" id="UP000589716"/>
    </source>
</evidence>
<sequence length="181" mass="20586">MRNAPMAGDSVAWALNRVNTGLRQFLDLGYQPVAWETPHYHGAPSVLQAVEQVYQTAYQRHTYYTSGTPNLTPGLGADFELWQFFPYVIERDIYGLRVLPENLGNLQYYQFGVEEELTAQDVVRNAEYARVVRDGFASFFIHPFLIGEITGGRGMRDLQEIVTGLEALGYTWTSPSRLDNR</sequence>
<name>A0A853ISK3_9BURK</name>
<reference evidence="1 2" key="1">
    <citation type="submission" date="2020-07" db="EMBL/GenBank/DDBJ databases">
        <authorList>
            <person name="Maaloum M."/>
        </authorList>
    </citation>
    <scope>NUCLEOTIDE SEQUENCE [LARGE SCALE GENOMIC DNA]</scope>
    <source>
        <strain evidence="1 2">GCS-AN-3</strain>
    </source>
</reference>
<keyword evidence="2" id="KW-1185">Reference proteome</keyword>
<dbReference type="EMBL" id="JACCKX010000001">
    <property type="protein sequence ID" value="NZA01955.1"/>
    <property type="molecule type" value="Genomic_DNA"/>
</dbReference>
<comment type="caution">
    <text evidence="1">The sequence shown here is derived from an EMBL/GenBank/DDBJ whole genome shotgun (WGS) entry which is preliminary data.</text>
</comment>
<dbReference type="Pfam" id="PF10096">
    <property type="entry name" value="DUF2334"/>
    <property type="match status" value="1"/>
</dbReference>
<evidence type="ECO:0000313" key="1">
    <source>
        <dbReference type="EMBL" id="NZA01955.1"/>
    </source>
</evidence>